<protein>
    <submittedName>
        <fullName evidence="2">Uncharacterized protein</fullName>
    </submittedName>
</protein>
<proteinExistence type="predicted"/>
<name>A0AAW2ZF42_9EUKA</name>
<evidence type="ECO:0000313" key="3">
    <source>
        <dbReference type="Proteomes" id="UP001431209"/>
    </source>
</evidence>
<keyword evidence="3" id="KW-1185">Reference proteome</keyword>
<dbReference type="Proteomes" id="UP001431209">
    <property type="component" value="Unassembled WGS sequence"/>
</dbReference>
<feature type="region of interest" description="Disordered" evidence="1">
    <location>
        <begin position="394"/>
        <end position="415"/>
    </location>
</feature>
<accession>A0AAW2ZF42</accession>
<gene>
    <name evidence="2" type="ORF">AKO1_000820</name>
</gene>
<dbReference type="AlphaFoldDB" id="A0AAW2ZF42"/>
<reference evidence="2 3" key="1">
    <citation type="submission" date="2024-03" db="EMBL/GenBank/DDBJ databases">
        <title>The Acrasis kona genome and developmental transcriptomes reveal deep origins of eukaryotic multicellular pathways.</title>
        <authorList>
            <person name="Sheikh S."/>
            <person name="Fu C.-J."/>
            <person name="Brown M.W."/>
            <person name="Baldauf S.L."/>
        </authorList>
    </citation>
    <scope>NUCLEOTIDE SEQUENCE [LARGE SCALE GENOMIC DNA]</scope>
    <source>
        <strain evidence="2 3">ATCC MYA-3509</strain>
    </source>
</reference>
<dbReference type="EMBL" id="JAOPGA020001331">
    <property type="protein sequence ID" value="KAL0487326.1"/>
    <property type="molecule type" value="Genomic_DNA"/>
</dbReference>
<evidence type="ECO:0000313" key="2">
    <source>
        <dbReference type="EMBL" id="KAL0487326.1"/>
    </source>
</evidence>
<evidence type="ECO:0000256" key="1">
    <source>
        <dbReference type="SAM" id="MobiDB-lite"/>
    </source>
</evidence>
<comment type="caution">
    <text evidence="2">The sequence shown here is derived from an EMBL/GenBank/DDBJ whole genome shotgun (WGS) entry which is preliminary data.</text>
</comment>
<organism evidence="2 3">
    <name type="scientific">Acrasis kona</name>
    <dbReference type="NCBI Taxonomy" id="1008807"/>
    <lineage>
        <taxon>Eukaryota</taxon>
        <taxon>Discoba</taxon>
        <taxon>Heterolobosea</taxon>
        <taxon>Tetramitia</taxon>
        <taxon>Eutetramitia</taxon>
        <taxon>Acrasidae</taxon>
        <taxon>Acrasis</taxon>
    </lineage>
</organism>
<sequence length="456" mass="52884">MPKITSLSATRNFDTYKSTWERMNHFFMEYDAVSQSLKNTHFYVDKVKGRKKLMKEILHFKGTISSDFDEVDFVIGTKKNQYHPDLVSYLIRCEKPTRDDTLIQGFRAELYKNSKPFNAWTSFDLKYRGITLLTVEHDLFHKSLLKRSEEESAIDKAVIELHAKRIIKGYDDLVRSGHFHHTNQSGQENQHKLFCSVISEQAKDMLSEHYNDLRFYYEAHIEHSDMFYGHGYLDIVVGKQAENTFSNEPRPSLFFIECKSLLEGKKQITQTVAEMMAVNAVNQMDANKDEFPSCHALLSDGVNCRFLMVHDVTSKSIFIGTTEVIQLGTFVGGKSKQEFLPIYNNVHAVAQIMYVLSHPKLVNPGLLKYMAIQDQVRVFSLQIEKEKARTEAETIRADAEKARADTEKSRADRLQQELDRARQLPRLRVETERRRQTNRQSLFSRALNYVVRKITG</sequence>